<name>R9P503_PSEHS</name>
<dbReference type="RefSeq" id="XP_012190110.1">
    <property type="nucleotide sequence ID" value="XM_012334720.1"/>
</dbReference>
<gene>
    <name evidence="1" type="ORF">PHSY_004103</name>
</gene>
<keyword evidence="2" id="KW-1185">Reference proteome</keyword>
<organism evidence="1 2">
    <name type="scientific">Pseudozyma hubeiensis (strain SY62)</name>
    <name type="common">Yeast</name>
    <dbReference type="NCBI Taxonomy" id="1305764"/>
    <lineage>
        <taxon>Eukaryota</taxon>
        <taxon>Fungi</taxon>
        <taxon>Dikarya</taxon>
        <taxon>Basidiomycota</taxon>
        <taxon>Ustilaginomycotina</taxon>
        <taxon>Ustilaginomycetes</taxon>
        <taxon>Ustilaginales</taxon>
        <taxon>Ustilaginaceae</taxon>
        <taxon>Pseudozyma</taxon>
    </lineage>
</organism>
<evidence type="ECO:0000313" key="1">
    <source>
        <dbReference type="EMBL" id="GAC96523.1"/>
    </source>
</evidence>
<protein>
    <submittedName>
        <fullName evidence="1">Uncharacterized protein</fullName>
    </submittedName>
</protein>
<reference evidence="2" key="1">
    <citation type="journal article" date="2013" name="Genome Announc.">
        <title>Draft genome sequence of the basidiomycetous yeast-like fungus Pseudozyma hubeiensis SY62, which produces an abundant amount of the biosurfactant mannosylerythritol lipids.</title>
        <authorList>
            <person name="Konishi M."/>
            <person name="Hatada Y."/>
            <person name="Horiuchi J."/>
        </authorList>
    </citation>
    <scope>NUCLEOTIDE SEQUENCE [LARGE SCALE GENOMIC DNA]</scope>
    <source>
        <strain evidence="2">SY62</strain>
    </source>
</reference>
<accession>R9P503</accession>
<dbReference type="EMBL" id="DF238801">
    <property type="protein sequence ID" value="GAC96523.1"/>
    <property type="molecule type" value="Genomic_DNA"/>
</dbReference>
<dbReference type="GeneID" id="24109389"/>
<evidence type="ECO:0000313" key="2">
    <source>
        <dbReference type="Proteomes" id="UP000014071"/>
    </source>
</evidence>
<sequence length="112" mass="12702">MLFRVQNLTDNPTMRSDPHDPLASFRTWAAASSRSFPRWLLKTRCAIERLSSMHVLLTHGVHVENFPQISAFHDRVNIQNAGCRFPTGSPSISGDQHIQSGPDGKARLQWYM</sequence>
<dbReference type="HOGENOM" id="CLU_2146977_0_0_1"/>
<proteinExistence type="predicted"/>
<dbReference type="AlphaFoldDB" id="R9P503"/>
<dbReference type="Proteomes" id="UP000014071">
    <property type="component" value="Unassembled WGS sequence"/>
</dbReference>